<evidence type="ECO:0000313" key="2">
    <source>
        <dbReference type="Proteomes" id="UP000464214"/>
    </source>
</evidence>
<reference evidence="1 2" key="1">
    <citation type="submission" date="2020-01" db="EMBL/GenBank/DDBJ databases">
        <authorList>
            <person name="Kim M."/>
        </authorList>
    </citation>
    <scope>NUCLEOTIDE SEQUENCE [LARGE SCALE GENOMIC DNA]</scope>
    <source>
        <strain evidence="1 2">BT10</strain>
    </source>
</reference>
<dbReference type="EMBL" id="CP047897">
    <property type="protein sequence ID" value="QHL88611.1"/>
    <property type="molecule type" value="Genomic_DNA"/>
</dbReference>
<sequence>MRYEETPPLAHEVVSHGAGACQQWQAFSFTTEEKPVVFGLFFRKQPKNGFQEAKEEFD</sequence>
<protein>
    <submittedName>
        <fullName evidence="1">Uncharacterized protein</fullName>
    </submittedName>
</protein>
<gene>
    <name evidence="1" type="ORF">GU926_14710</name>
</gene>
<evidence type="ECO:0000313" key="1">
    <source>
        <dbReference type="EMBL" id="QHL88611.1"/>
    </source>
</evidence>
<organism evidence="1 2">
    <name type="scientific">Nibribacter ruber</name>
    <dbReference type="NCBI Taxonomy" id="2698458"/>
    <lineage>
        <taxon>Bacteria</taxon>
        <taxon>Pseudomonadati</taxon>
        <taxon>Bacteroidota</taxon>
        <taxon>Cytophagia</taxon>
        <taxon>Cytophagales</taxon>
        <taxon>Hymenobacteraceae</taxon>
        <taxon>Nibribacter</taxon>
    </lineage>
</organism>
<dbReference type="KEGG" id="nib:GU926_14710"/>
<dbReference type="RefSeq" id="WP_160693199.1">
    <property type="nucleotide sequence ID" value="NZ_CP047897.1"/>
</dbReference>
<proteinExistence type="predicted"/>
<dbReference type="AlphaFoldDB" id="A0A6P1P2J7"/>
<accession>A0A6P1P2J7</accession>
<name>A0A6P1P2J7_9BACT</name>
<dbReference type="Proteomes" id="UP000464214">
    <property type="component" value="Chromosome"/>
</dbReference>
<keyword evidence="2" id="KW-1185">Reference proteome</keyword>